<dbReference type="Gene3D" id="3.40.50.720">
    <property type="entry name" value="NAD(P)-binding Rossmann-like Domain"/>
    <property type="match status" value="1"/>
</dbReference>
<accession>A0A370I0R3</accession>
<proteinExistence type="predicted"/>
<organism evidence="1 2">
    <name type="scientific">Nocardia pseudobrasiliensis</name>
    <dbReference type="NCBI Taxonomy" id="45979"/>
    <lineage>
        <taxon>Bacteria</taxon>
        <taxon>Bacillati</taxon>
        <taxon>Actinomycetota</taxon>
        <taxon>Actinomycetes</taxon>
        <taxon>Mycobacteriales</taxon>
        <taxon>Nocardiaceae</taxon>
        <taxon>Nocardia</taxon>
    </lineage>
</organism>
<dbReference type="PANTHER" id="PTHR13812:SF19">
    <property type="entry name" value="KETIMINE REDUCTASE MU-CRYSTALLIN"/>
    <property type="match status" value="1"/>
</dbReference>
<evidence type="ECO:0000313" key="1">
    <source>
        <dbReference type="EMBL" id="RDI62824.1"/>
    </source>
</evidence>
<reference evidence="1 2" key="1">
    <citation type="submission" date="2018-07" db="EMBL/GenBank/DDBJ databases">
        <title>Genomic Encyclopedia of Type Strains, Phase IV (KMG-IV): sequencing the most valuable type-strain genomes for metagenomic binning, comparative biology and taxonomic classification.</title>
        <authorList>
            <person name="Goeker M."/>
        </authorList>
    </citation>
    <scope>NUCLEOTIDE SEQUENCE [LARGE SCALE GENOMIC DNA]</scope>
    <source>
        <strain evidence="1 2">DSM 44290</strain>
    </source>
</reference>
<name>A0A370I0R3_9NOCA</name>
<dbReference type="InterPro" id="IPR003462">
    <property type="entry name" value="ODC_Mu_crystall"/>
</dbReference>
<dbReference type="GO" id="GO:0005737">
    <property type="term" value="C:cytoplasm"/>
    <property type="evidence" value="ECO:0007669"/>
    <property type="project" value="TreeGrafter"/>
</dbReference>
<dbReference type="Gene3D" id="3.30.1780.10">
    <property type="entry name" value="ornithine cyclodeaminase, domain 1"/>
    <property type="match status" value="1"/>
</dbReference>
<keyword evidence="2" id="KW-1185">Reference proteome</keyword>
<protein>
    <submittedName>
        <fullName evidence="1">Ornithine cyclodeaminase</fullName>
    </submittedName>
</protein>
<dbReference type="Proteomes" id="UP000254869">
    <property type="component" value="Unassembled WGS sequence"/>
</dbReference>
<dbReference type="Pfam" id="PF02423">
    <property type="entry name" value="OCD_Mu_crystall"/>
    <property type="match status" value="1"/>
</dbReference>
<evidence type="ECO:0000313" key="2">
    <source>
        <dbReference type="Proteomes" id="UP000254869"/>
    </source>
</evidence>
<dbReference type="InterPro" id="IPR023401">
    <property type="entry name" value="ODC_N"/>
</dbReference>
<dbReference type="SUPFAM" id="SSF51735">
    <property type="entry name" value="NAD(P)-binding Rossmann-fold domains"/>
    <property type="match status" value="1"/>
</dbReference>
<dbReference type="AlphaFoldDB" id="A0A370I0R3"/>
<dbReference type="PANTHER" id="PTHR13812">
    <property type="entry name" value="KETIMINE REDUCTASE MU-CRYSTALLIN"/>
    <property type="match status" value="1"/>
</dbReference>
<dbReference type="EMBL" id="QQBC01000012">
    <property type="protein sequence ID" value="RDI62824.1"/>
    <property type="molecule type" value="Genomic_DNA"/>
</dbReference>
<sequence length="317" mass="33096">MSGVAPMIDAARMGGAEVLRAVIDTLGDAFADLSAGRAVSPERTLVQHDSTMSELLVSPAAWSARKLAAVKVTTLTPANAGRGLPLIHGVVVLTELESGRILALLDGAELTAVRTGAVAALATRMCARPDAGDLALVGAGVQAGALLRAISVVRPVHSVRIWSRTRERAEVFARRVRQEPGAPGRIIVCDSVFDAVHDAEVICTTTATGDRTPLVEADWVAPGAHLNAIGGIHEDALEFDPGLLKSAFVAVETRSAAREEAGEIRAALAQGFLTLDDLHELGALPARPDGRTTVFRGVGAAIEDTAAAAAIYEEFRR</sequence>
<comment type="caution">
    <text evidence="1">The sequence shown here is derived from an EMBL/GenBank/DDBJ whole genome shotgun (WGS) entry which is preliminary data.</text>
</comment>
<dbReference type="STRING" id="1210086.GCA_001613105_05299"/>
<dbReference type="InterPro" id="IPR036291">
    <property type="entry name" value="NAD(P)-bd_dom_sf"/>
</dbReference>
<dbReference type="PIRSF" id="PIRSF001439">
    <property type="entry name" value="CryM"/>
    <property type="match status" value="1"/>
</dbReference>
<gene>
    <name evidence="1" type="ORF">DFR76_112142</name>
</gene>
<dbReference type="RefSeq" id="WP_211335960.1">
    <property type="nucleotide sequence ID" value="NZ_QQBC01000012.1"/>
</dbReference>